<proteinExistence type="predicted"/>
<organism evidence="1 2">
    <name type="scientific">Methanorbis furvi</name>
    <dbReference type="NCBI Taxonomy" id="3028299"/>
    <lineage>
        <taxon>Archaea</taxon>
        <taxon>Methanobacteriati</taxon>
        <taxon>Methanobacteriota</taxon>
        <taxon>Stenosarchaea group</taxon>
        <taxon>Methanomicrobia</taxon>
        <taxon>Methanomicrobiales</taxon>
        <taxon>Methanocorpusculaceae</taxon>
        <taxon>Methanorbis</taxon>
    </lineage>
</organism>
<reference evidence="1" key="1">
    <citation type="submission" date="2023-06" db="EMBL/GenBank/DDBJ databases">
        <title>Genome sequence of Methancorpusculaceae sp. Ag1.</title>
        <authorList>
            <person name="Protasov E."/>
            <person name="Platt K."/>
            <person name="Poehlein A."/>
            <person name="Daniel R."/>
            <person name="Brune A."/>
        </authorList>
    </citation>
    <scope>NUCLEOTIDE SEQUENCE</scope>
    <source>
        <strain evidence="1">Ag1</strain>
    </source>
</reference>
<protein>
    <submittedName>
        <fullName evidence="1">Uncharacterized protein</fullName>
    </submittedName>
</protein>
<name>A0AAE4MEC3_9EURY</name>
<dbReference type="AlphaFoldDB" id="A0AAE4MEC3"/>
<sequence length="264" mass="28121">MVTPSEPKTKANPSPSIAIKQVTTKLPNMNRRHLLIATAAIFCLLCAVTAGCVSPNAVDPLPTPTASATPAGEWEGVLTNVDGTQTEYKLDCEKGGSAKLEVDSTRPKGSDRTYRGTWIENVKDSYTLSFGAEGTYLFVINSDGTGQLTTPDGITVTMRPDEDNAAASDPIVGEWKGTTVNGDTRIEYDLTLGRSGSAEIDVDTSSPLSYEKEMSYHGTWTKKSEGVYTISAVGTGDYTLTLSSNSVATLSTPDNGEVTLVRDY</sequence>
<dbReference type="EMBL" id="JAWDKA010000012">
    <property type="protein sequence ID" value="MDV0442576.1"/>
    <property type="molecule type" value="Genomic_DNA"/>
</dbReference>
<evidence type="ECO:0000313" key="1">
    <source>
        <dbReference type="EMBL" id="MDV0442576.1"/>
    </source>
</evidence>
<dbReference type="Proteomes" id="UP001273136">
    <property type="component" value="Unassembled WGS sequence"/>
</dbReference>
<comment type="caution">
    <text evidence="1">The sequence shown here is derived from an EMBL/GenBank/DDBJ whole genome shotgun (WGS) entry which is preliminary data.</text>
</comment>
<accession>A0AAE4MEC3</accession>
<keyword evidence="2" id="KW-1185">Reference proteome</keyword>
<gene>
    <name evidence="1" type="ORF">McpAg1_18260</name>
</gene>
<evidence type="ECO:0000313" key="2">
    <source>
        <dbReference type="Proteomes" id="UP001273136"/>
    </source>
</evidence>